<proteinExistence type="predicted"/>
<name>A0A8S4S827_9NEOP</name>
<dbReference type="AlphaFoldDB" id="A0A8S4S827"/>
<comment type="caution">
    <text evidence="2">The sequence shown here is derived from an EMBL/GenBank/DDBJ whole genome shotgun (WGS) entry which is preliminary data.</text>
</comment>
<accession>A0A8S4S827</accession>
<evidence type="ECO:0000313" key="2">
    <source>
        <dbReference type="EMBL" id="CAH2255578.1"/>
    </source>
</evidence>
<protein>
    <submittedName>
        <fullName evidence="2">Jg19321 protein</fullName>
    </submittedName>
</protein>
<feature type="compositionally biased region" description="Polar residues" evidence="1">
    <location>
        <begin position="57"/>
        <end position="67"/>
    </location>
</feature>
<evidence type="ECO:0000313" key="3">
    <source>
        <dbReference type="Proteomes" id="UP000838756"/>
    </source>
</evidence>
<dbReference type="EMBL" id="CAKXAJ010026092">
    <property type="protein sequence ID" value="CAH2255578.1"/>
    <property type="molecule type" value="Genomic_DNA"/>
</dbReference>
<feature type="compositionally biased region" description="Gly residues" evidence="1">
    <location>
        <begin position="44"/>
        <end position="56"/>
    </location>
</feature>
<reference evidence="2" key="1">
    <citation type="submission" date="2022-03" db="EMBL/GenBank/DDBJ databases">
        <authorList>
            <person name="Lindestad O."/>
        </authorList>
    </citation>
    <scope>NUCLEOTIDE SEQUENCE</scope>
</reference>
<dbReference type="Proteomes" id="UP000838756">
    <property type="component" value="Unassembled WGS sequence"/>
</dbReference>
<evidence type="ECO:0000256" key="1">
    <source>
        <dbReference type="SAM" id="MobiDB-lite"/>
    </source>
</evidence>
<organism evidence="2 3">
    <name type="scientific">Pararge aegeria aegeria</name>
    <dbReference type="NCBI Taxonomy" id="348720"/>
    <lineage>
        <taxon>Eukaryota</taxon>
        <taxon>Metazoa</taxon>
        <taxon>Ecdysozoa</taxon>
        <taxon>Arthropoda</taxon>
        <taxon>Hexapoda</taxon>
        <taxon>Insecta</taxon>
        <taxon>Pterygota</taxon>
        <taxon>Neoptera</taxon>
        <taxon>Endopterygota</taxon>
        <taxon>Lepidoptera</taxon>
        <taxon>Glossata</taxon>
        <taxon>Ditrysia</taxon>
        <taxon>Papilionoidea</taxon>
        <taxon>Nymphalidae</taxon>
        <taxon>Satyrinae</taxon>
        <taxon>Satyrini</taxon>
        <taxon>Parargina</taxon>
        <taxon>Pararge</taxon>
    </lineage>
</organism>
<dbReference type="OrthoDB" id="7473899at2759"/>
<keyword evidence="3" id="KW-1185">Reference proteome</keyword>
<sequence>MKITQTYKNNKSKLPFPITNVYPMFFLAENSYPPALRCPGGGVGGGGRGARGGGCGSKQSSFSQTRRAAQLARDHARSLAYYVPPRPSASLHGGRRSDVPASALLGTGGYNILTTAHM</sequence>
<gene>
    <name evidence="2" type="primary">jg19321</name>
    <name evidence="2" type="ORF">PAEG_LOCUS22819</name>
</gene>
<feature type="region of interest" description="Disordered" evidence="1">
    <location>
        <begin position="44"/>
        <end position="69"/>
    </location>
</feature>